<dbReference type="Pfam" id="PF13912">
    <property type="entry name" value="zf-C2H2_6"/>
    <property type="match status" value="1"/>
</dbReference>
<evidence type="ECO:0000259" key="10">
    <source>
        <dbReference type="PROSITE" id="PS50157"/>
    </source>
</evidence>
<evidence type="ECO:0000256" key="8">
    <source>
        <dbReference type="PROSITE-ProRule" id="PRU00042"/>
    </source>
</evidence>
<dbReference type="PANTHER" id="PTHR45801:SF102">
    <property type="entry name" value="ZINC FINGER PROTEIN 11"/>
    <property type="match status" value="1"/>
</dbReference>
<evidence type="ECO:0000313" key="11">
    <source>
        <dbReference type="EMBL" id="CAH8390220.1"/>
    </source>
</evidence>
<keyword evidence="4" id="KW-0862">Zinc</keyword>
<keyword evidence="2" id="KW-0479">Metal-binding</keyword>
<evidence type="ECO:0000256" key="1">
    <source>
        <dbReference type="ARBA" id="ARBA00004123"/>
    </source>
</evidence>
<dbReference type="PANTHER" id="PTHR45801">
    <property type="entry name" value="OS07G0101800 PROTEIN"/>
    <property type="match status" value="1"/>
</dbReference>
<feature type="region of interest" description="Disordered" evidence="9">
    <location>
        <begin position="1"/>
        <end position="23"/>
    </location>
</feature>
<dbReference type="GO" id="GO:0008270">
    <property type="term" value="F:zinc ion binding"/>
    <property type="evidence" value="ECO:0007669"/>
    <property type="project" value="UniProtKB-KW"/>
</dbReference>
<protein>
    <recommendedName>
        <fullName evidence="10">C2H2-type domain-containing protein</fullName>
    </recommendedName>
</protein>
<name>A0ABC8M1W3_ERUVS</name>
<feature type="compositionally biased region" description="Basic and acidic residues" evidence="9">
    <location>
        <begin position="13"/>
        <end position="23"/>
    </location>
</feature>
<dbReference type="InterPro" id="IPR052426">
    <property type="entry name" value="Plant_dev_regulator"/>
</dbReference>
<keyword evidence="12" id="KW-1185">Reference proteome</keyword>
<reference evidence="11 12" key="1">
    <citation type="submission" date="2022-03" db="EMBL/GenBank/DDBJ databases">
        <authorList>
            <person name="Macdonald S."/>
            <person name="Ahmed S."/>
            <person name="Newling K."/>
        </authorList>
    </citation>
    <scope>NUCLEOTIDE SEQUENCE [LARGE SCALE GENOMIC DNA]</scope>
</reference>
<keyword evidence="7" id="KW-0539">Nucleus</keyword>
<evidence type="ECO:0000256" key="2">
    <source>
        <dbReference type="ARBA" id="ARBA00022723"/>
    </source>
</evidence>
<dbReference type="SMART" id="SM00355">
    <property type="entry name" value="ZnF_C2H2"/>
    <property type="match status" value="1"/>
</dbReference>
<organism evidence="11 12">
    <name type="scientific">Eruca vesicaria subsp. sativa</name>
    <name type="common">Garden rocket</name>
    <name type="synonym">Eruca sativa</name>
    <dbReference type="NCBI Taxonomy" id="29727"/>
    <lineage>
        <taxon>Eukaryota</taxon>
        <taxon>Viridiplantae</taxon>
        <taxon>Streptophyta</taxon>
        <taxon>Embryophyta</taxon>
        <taxon>Tracheophyta</taxon>
        <taxon>Spermatophyta</taxon>
        <taxon>Magnoliopsida</taxon>
        <taxon>eudicotyledons</taxon>
        <taxon>Gunneridae</taxon>
        <taxon>Pentapetalae</taxon>
        <taxon>rosids</taxon>
        <taxon>malvids</taxon>
        <taxon>Brassicales</taxon>
        <taxon>Brassicaceae</taxon>
        <taxon>Brassiceae</taxon>
        <taxon>Eruca</taxon>
    </lineage>
</organism>
<dbReference type="AlphaFoldDB" id="A0ABC8M1W3"/>
<dbReference type="PROSITE" id="PS00028">
    <property type="entry name" value="ZINC_FINGER_C2H2_1"/>
    <property type="match status" value="1"/>
</dbReference>
<dbReference type="InterPro" id="IPR013087">
    <property type="entry name" value="Znf_C2H2_type"/>
</dbReference>
<dbReference type="Proteomes" id="UP001642260">
    <property type="component" value="Unassembled WGS sequence"/>
</dbReference>
<evidence type="ECO:0000313" key="12">
    <source>
        <dbReference type="Proteomes" id="UP001642260"/>
    </source>
</evidence>
<keyword evidence="5" id="KW-0805">Transcription regulation</keyword>
<dbReference type="Gene3D" id="3.30.160.60">
    <property type="entry name" value="Classic Zinc Finger"/>
    <property type="match status" value="1"/>
</dbReference>
<keyword evidence="6" id="KW-0804">Transcription</keyword>
<feature type="compositionally biased region" description="Low complexity" evidence="9">
    <location>
        <begin position="94"/>
        <end position="105"/>
    </location>
</feature>
<evidence type="ECO:0000256" key="4">
    <source>
        <dbReference type="ARBA" id="ARBA00022833"/>
    </source>
</evidence>
<comment type="caution">
    <text evidence="11">The sequence shown here is derived from an EMBL/GenBank/DDBJ whole genome shotgun (WGS) entry which is preliminary data.</text>
</comment>
<sequence length="207" mass="23747">MKRTHLASFSNRTQEKEGDTNGHDRIIMHHYKNYETGLIPWPPRNYTCSFCRREFRSAQALGGHMNVHRRDKAKLRQIPSWLFEPHHHTPVRNPNPNLNSSSTTLAHHEPSITNQISKTTSFSSARLDLLDKGSSYGGLMEEREKNNINECSRDLNKSAVDSCHAEKCEISRGDLMYKEDSVMGLELEMGLRNTKQVLDLELRLGCL</sequence>
<accession>A0ABC8M1W3</accession>
<evidence type="ECO:0000256" key="9">
    <source>
        <dbReference type="SAM" id="MobiDB-lite"/>
    </source>
</evidence>
<evidence type="ECO:0000256" key="5">
    <source>
        <dbReference type="ARBA" id="ARBA00023015"/>
    </source>
</evidence>
<dbReference type="EMBL" id="CAKOAT010882931">
    <property type="protein sequence ID" value="CAH8390220.1"/>
    <property type="molecule type" value="Genomic_DNA"/>
</dbReference>
<evidence type="ECO:0000256" key="6">
    <source>
        <dbReference type="ARBA" id="ARBA00023163"/>
    </source>
</evidence>
<dbReference type="InterPro" id="IPR036236">
    <property type="entry name" value="Znf_C2H2_sf"/>
</dbReference>
<proteinExistence type="predicted"/>
<dbReference type="PROSITE" id="PS50157">
    <property type="entry name" value="ZINC_FINGER_C2H2_2"/>
    <property type="match status" value="1"/>
</dbReference>
<feature type="region of interest" description="Disordered" evidence="9">
    <location>
        <begin position="85"/>
        <end position="105"/>
    </location>
</feature>
<keyword evidence="3 8" id="KW-0863">Zinc-finger</keyword>
<dbReference type="SUPFAM" id="SSF57667">
    <property type="entry name" value="beta-beta-alpha zinc fingers"/>
    <property type="match status" value="1"/>
</dbReference>
<gene>
    <name evidence="11" type="ORF">ERUC_LOCUS42703</name>
</gene>
<feature type="domain" description="C2H2-type" evidence="10">
    <location>
        <begin position="46"/>
        <end position="73"/>
    </location>
</feature>
<comment type="subcellular location">
    <subcellularLocation>
        <location evidence="1">Nucleus</location>
    </subcellularLocation>
</comment>
<evidence type="ECO:0000256" key="7">
    <source>
        <dbReference type="ARBA" id="ARBA00023242"/>
    </source>
</evidence>
<dbReference type="GO" id="GO:0005634">
    <property type="term" value="C:nucleus"/>
    <property type="evidence" value="ECO:0007669"/>
    <property type="project" value="UniProtKB-SubCell"/>
</dbReference>
<evidence type="ECO:0000256" key="3">
    <source>
        <dbReference type="ARBA" id="ARBA00022771"/>
    </source>
</evidence>